<keyword evidence="6" id="KW-1185">Reference proteome</keyword>
<dbReference type="PANTHER" id="PTHR40661:SF3">
    <property type="entry name" value="FELS-1 PROPHAGE TRANSCRIPTIONAL REGULATOR"/>
    <property type="match status" value="1"/>
</dbReference>
<dbReference type="PROSITE" id="PS50943">
    <property type="entry name" value="HTH_CROC1"/>
    <property type="match status" value="1"/>
</dbReference>
<sequence length="215" mass="24303">MANRIREIRLAQDRTLDDVAAKMDMEPQTLSRLERGKLELRERHIRDAARVLRVPVCEILEKPQERPVEPDQPPIVDLEDGLRILSGYDVRVSAGFGALAVEEAEIERWGIPARWMRRATGACVVVEVWGDSMEPMLFSGDKVVIDAGDTNPSPPGVFVLWDGGGTVIKQVERIMGTRDPVMLRIRSKNHDYEPYELPAEEVRIAGRVIGLMRRL</sequence>
<dbReference type="InterPro" id="IPR001387">
    <property type="entry name" value="Cro/C1-type_HTH"/>
</dbReference>
<evidence type="ECO:0000313" key="6">
    <source>
        <dbReference type="Proteomes" id="UP001595528"/>
    </source>
</evidence>
<dbReference type="InterPro" id="IPR010982">
    <property type="entry name" value="Lambda_DNA-bd_dom_sf"/>
</dbReference>
<gene>
    <name evidence="5" type="ORF">ACFOGJ_08990</name>
</gene>
<feature type="domain" description="HTH cro/C1-type" evidence="4">
    <location>
        <begin position="5"/>
        <end position="59"/>
    </location>
</feature>
<evidence type="ECO:0000256" key="3">
    <source>
        <dbReference type="ARBA" id="ARBA00023163"/>
    </source>
</evidence>
<dbReference type="InterPro" id="IPR015927">
    <property type="entry name" value="Peptidase_S24_S26A/B/C"/>
</dbReference>
<dbReference type="SUPFAM" id="SSF51306">
    <property type="entry name" value="LexA/Signal peptidase"/>
    <property type="match status" value="1"/>
</dbReference>
<dbReference type="CDD" id="cd00093">
    <property type="entry name" value="HTH_XRE"/>
    <property type="match status" value="1"/>
</dbReference>
<keyword evidence="2" id="KW-0238">DNA-binding</keyword>
<dbReference type="CDD" id="cd06529">
    <property type="entry name" value="S24_LexA-like"/>
    <property type="match status" value="1"/>
</dbReference>
<dbReference type="Pfam" id="PF00717">
    <property type="entry name" value="Peptidase_S24"/>
    <property type="match status" value="1"/>
</dbReference>
<name>A0ABV7KY98_9PROT</name>
<proteinExistence type="predicted"/>
<keyword evidence="1" id="KW-0805">Transcription regulation</keyword>
<dbReference type="Gene3D" id="2.10.109.10">
    <property type="entry name" value="Umud Fragment, subunit A"/>
    <property type="match status" value="1"/>
</dbReference>
<evidence type="ECO:0000313" key="5">
    <source>
        <dbReference type="EMBL" id="MFC3227363.1"/>
    </source>
</evidence>
<comment type="caution">
    <text evidence="5">The sequence shown here is derived from an EMBL/GenBank/DDBJ whole genome shotgun (WGS) entry which is preliminary data.</text>
</comment>
<dbReference type="InterPro" id="IPR036286">
    <property type="entry name" value="LexA/Signal_pep-like_sf"/>
</dbReference>
<dbReference type="Gene3D" id="1.10.260.40">
    <property type="entry name" value="lambda repressor-like DNA-binding domains"/>
    <property type="match status" value="1"/>
</dbReference>
<keyword evidence="3" id="KW-0804">Transcription</keyword>
<evidence type="ECO:0000256" key="2">
    <source>
        <dbReference type="ARBA" id="ARBA00023125"/>
    </source>
</evidence>
<accession>A0ABV7KY98</accession>
<organism evidence="5 6">
    <name type="scientific">Marinibaculum pumilum</name>
    <dbReference type="NCBI Taxonomy" id="1766165"/>
    <lineage>
        <taxon>Bacteria</taxon>
        <taxon>Pseudomonadati</taxon>
        <taxon>Pseudomonadota</taxon>
        <taxon>Alphaproteobacteria</taxon>
        <taxon>Rhodospirillales</taxon>
        <taxon>Rhodospirillaceae</taxon>
        <taxon>Marinibaculum</taxon>
    </lineage>
</organism>
<reference evidence="6" key="1">
    <citation type="journal article" date="2019" name="Int. J. Syst. Evol. Microbiol.">
        <title>The Global Catalogue of Microorganisms (GCM) 10K type strain sequencing project: providing services to taxonomists for standard genome sequencing and annotation.</title>
        <authorList>
            <consortium name="The Broad Institute Genomics Platform"/>
            <consortium name="The Broad Institute Genome Sequencing Center for Infectious Disease"/>
            <person name="Wu L."/>
            <person name="Ma J."/>
        </authorList>
    </citation>
    <scope>NUCLEOTIDE SEQUENCE [LARGE SCALE GENOMIC DNA]</scope>
    <source>
        <strain evidence="6">KCTC 42964</strain>
    </source>
</reference>
<dbReference type="Pfam" id="PF01381">
    <property type="entry name" value="HTH_3"/>
    <property type="match status" value="1"/>
</dbReference>
<dbReference type="InterPro" id="IPR039418">
    <property type="entry name" value="LexA-like"/>
</dbReference>
<dbReference type="PANTHER" id="PTHR40661">
    <property type="match status" value="1"/>
</dbReference>
<dbReference type="EMBL" id="JBHRTR010000022">
    <property type="protein sequence ID" value="MFC3227363.1"/>
    <property type="molecule type" value="Genomic_DNA"/>
</dbReference>
<dbReference type="Proteomes" id="UP001595528">
    <property type="component" value="Unassembled WGS sequence"/>
</dbReference>
<dbReference type="RefSeq" id="WP_379899529.1">
    <property type="nucleotide sequence ID" value="NZ_JBHRTR010000022.1"/>
</dbReference>
<evidence type="ECO:0000256" key="1">
    <source>
        <dbReference type="ARBA" id="ARBA00023015"/>
    </source>
</evidence>
<dbReference type="SUPFAM" id="SSF47413">
    <property type="entry name" value="lambda repressor-like DNA-binding domains"/>
    <property type="match status" value="1"/>
</dbReference>
<dbReference type="SMART" id="SM00530">
    <property type="entry name" value="HTH_XRE"/>
    <property type="match status" value="1"/>
</dbReference>
<protein>
    <submittedName>
        <fullName evidence="5">XRE family transcriptional regulator</fullName>
    </submittedName>
</protein>
<evidence type="ECO:0000259" key="4">
    <source>
        <dbReference type="PROSITE" id="PS50943"/>
    </source>
</evidence>